<dbReference type="InterPro" id="IPR023213">
    <property type="entry name" value="CAT-like_dom_sf"/>
</dbReference>
<dbReference type="Gene3D" id="3.30.559.10">
    <property type="entry name" value="Chloramphenicol acetyltransferase-like domain"/>
    <property type="match status" value="1"/>
</dbReference>
<dbReference type="Gene3D" id="3.30.559.30">
    <property type="entry name" value="Nonribosomal peptide synthetase, condensation domain"/>
    <property type="match status" value="1"/>
</dbReference>
<dbReference type="VEuPathDB" id="FungiDB:BO78DRAFT_330505"/>
<accession>A0A319E1B3</accession>
<evidence type="ECO:0000313" key="2">
    <source>
        <dbReference type="Proteomes" id="UP000248423"/>
    </source>
</evidence>
<dbReference type="AlphaFoldDB" id="A0A319E1B3"/>
<gene>
    <name evidence="1" type="ORF">BO78DRAFT_330505</name>
</gene>
<organism evidence="1 2">
    <name type="scientific">Aspergillus sclerotiicarbonarius (strain CBS 121057 / IBT 28362)</name>
    <dbReference type="NCBI Taxonomy" id="1448318"/>
    <lineage>
        <taxon>Eukaryota</taxon>
        <taxon>Fungi</taxon>
        <taxon>Dikarya</taxon>
        <taxon>Ascomycota</taxon>
        <taxon>Pezizomycotina</taxon>
        <taxon>Eurotiomycetes</taxon>
        <taxon>Eurotiomycetidae</taxon>
        <taxon>Eurotiales</taxon>
        <taxon>Aspergillaceae</taxon>
        <taxon>Aspergillus</taxon>
        <taxon>Aspergillus subgen. Circumdati</taxon>
    </lineage>
</organism>
<dbReference type="OrthoDB" id="2548233at2759"/>
<sequence length="455" mass="51376">MGWPQISPTRWERSLTGLEEYLILYASLSTTVSTTNQHFTTFSKVTVDINLPNIQSALKHAWKQMRSEEPDMATTIEGATKVYITPDEPTLQKWLDSTFIVTNITDADDLQRNGTFINQSTFYYLPNTSELVLRAQHHTINGVGILLWWDKFLLALLHPAPEITFGDEYRRLSVPLPEALGNNNPPTQEETEKATTQAMEYISGLPSIGMVSKASGQAPSPGKSQHIEYRFSPELTGAMVQGCKRRGISVTSAVHAAYGMVLMKHADPKSTTSRYTTINLFNLRDYLPERYRKVAATNHLTTLPFSIHLPVDFTRFVRELNKSYRSGIRENPEVLELVGAYNKVLIGMLKTLDAQAMLVPTDSCISSLGIVEKYLQRSYGSVVTVKDYKLTVDVVLGFDALHVSSFMDELRLVYSFNDGYEEPGMIRAYLDDVERVLREEILNEVTERKEELKGK</sequence>
<protein>
    <recommendedName>
        <fullName evidence="3">Condensation domain-containing protein</fullName>
    </recommendedName>
</protein>
<dbReference type="SUPFAM" id="SSF52777">
    <property type="entry name" value="CoA-dependent acyltransferases"/>
    <property type="match status" value="1"/>
</dbReference>
<dbReference type="EMBL" id="KZ826466">
    <property type="protein sequence ID" value="PYI00258.1"/>
    <property type="molecule type" value="Genomic_DNA"/>
</dbReference>
<evidence type="ECO:0008006" key="3">
    <source>
        <dbReference type="Google" id="ProtNLM"/>
    </source>
</evidence>
<proteinExistence type="predicted"/>
<dbReference type="PANTHER" id="PTHR42034">
    <property type="entry name" value="CHROMOSOME 7, WHOLE GENOME SHOTGUN SEQUENCE-RELATED"/>
    <property type="match status" value="1"/>
</dbReference>
<dbReference type="Proteomes" id="UP000248423">
    <property type="component" value="Unassembled WGS sequence"/>
</dbReference>
<evidence type="ECO:0000313" key="1">
    <source>
        <dbReference type="EMBL" id="PYI00258.1"/>
    </source>
</evidence>
<reference evidence="1 2" key="1">
    <citation type="submission" date="2018-02" db="EMBL/GenBank/DDBJ databases">
        <title>The genomes of Aspergillus section Nigri reveals drivers in fungal speciation.</title>
        <authorList>
            <consortium name="DOE Joint Genome Institute"/>
            <person name="Vesth T.C."/>
            <person name="Nybo J."/>
            <person name="Theobald S."/>
            <person name="Brandl J."/>
            <person name="Frisvad J.C."/>
            <person name="Nielsen K.F."/>
            <person name="Lyhne E.K."/>
            <person name="Kogle M.E."/>
            <person name="Kuo A."/>
            <person name="Riley R."/>
            <person name="Clum A."/>
            <person name="Nolan M."/>
            <person name="Lipzen A."/>
            <person name="Salamov A."/>
            <person name="Henrissat B."/>
            <person name="Wiebenga A."/>
            <person name="De vries R.P."/>
            <person name="Grigoriev I.V."/>
            <person name="Mortensen U.H."/>
            <person name="Andersen M.R."/>
            <person name="Baker S.E."/>
        </authorList>
    </citation>
    <scope>NUCLEOTIDE SEQUENCE [LARGE SCALE GENOMIC DNA]</scope>
    <source>
        <strain evidence="1 2">CBS 121057</strain>
    </source>
</reference>
<name>A0A319E1B3_ASPSB</name>
<dbReference type="PANTHER" id="PTHR42034:SF1">
    <property type="entry name" value="CONDENSATION DOMAIN-CONTAINING PROTEIN"/>
    <property type="match status" value="1"/>
</dbReference>
<keyword evidence="2" id="KW-1185">Reference proteome</keyword>